<keyword evidence="3" id="KW-1185">Reference proteome</keyword>
<protein>
    <submittedName>
        <fullName evidence="2">Uncharacterized protein</fullName>
    </submittedName>
</protein>
<evidence type="ECO:0000256" key="1">
    <source>
        <dbReference type="SAM" id="MobiDB-lite"/>
    </source>
</evidence>
<feature type="region of interest" description="Disordered" evidence="1">
    <location>
        <begin position="183"/>
        <end position="203"/>
    </location>
</feature>
<proteinExistence type="predicted"/>
<evidence type="ECO:0000313" key="3">
    <source>
        <dbReference type="Proteomes" id="UP001054821"/>
    </source>
</evidence>
<sequence length="214" mass="23686">MFFLKNYRLTKRVRASKDLAPERVLDSNFSPTLMPYHKQGANSFPSVGLEFGTRSFRDKPLGKGNLGSNVGIDGSCLDDAYEDRNNDEDAVISRDERGPSYWEPFGQLLKIDSLTTAQNRGKFATLCAELDLTKPLEAFVQINQNYQELARDACVGTEASKGSRTNKLVEEGLRGPWMVVPPRRNTKPNFAAGGGKSSDLKAKGSHFDALKNVH</sequence>
<dbReference type="EMBL" id="JAJFAZ020000001">
    <property type="protein sequence ID" value="KAI5350170.1"/>
    <property type="molecule type" value="Genomic_DNA"/>
</dbReference>
<comment type="caution">
    <text evidence="2">The sequence shown here is derived from an EMBL/GenBank/DDBJ whole genome shotgun (WGS) entry which is preliminary data.</text>
</comment>
<dbReference type="AlphaFoldDB" id="A0AAD4ZL82"/>
<gene>
    <name evidence="2" type="ORF">L3X38_003061</name>
</gene>
<reference evidence="2 3" key="1">
    <citation type="journal article" date="2022" name="G3 (Bethesda)">
        <title>Whole-genome sequence and methylome profiling of the almond [Prunus dulcis (Mill.) D.A. Webb] cultivar 'Nonpareil'.</title>
        <authorList>
            <person name="D'Amico-Willman K.M."/>
            <person name="Ouma W.Z."/>
            <person name="Meulia T."/>
            <person name="Sideli G.M."/>
            <person name="Gradziel T.M."/>
            <person name="Fresnedo-Ramirez J."/>
        </authorList>
    </citation>
    <scope>NUCLEOTIDE SEQUENCE [LARGE SCALE GENOMIC DNA]</scope>
    <source>
        <strain evidence="2">Clone GOH B32 T37-40</strain>
    </source>
</reference>
<accession>A0AAD4ZL82</accession>
<evidence type="ECO:0000313" key="2">
    <source>
        <dbReference type="EMBL" id="KAI5350170.1"/>
    </source>
</evidence>
<organism evidence="2 3">
    <name type="scientific">Prunus dulcis</name>
    <name type="common">Almond</name>
    <name type="synonym">Amygdalus dulcis</name>
    <dbReference type="NCBI Taxonomy" id="3755"/>
    <lineage>
        <taxon>Eukaryota</taxon>
        <taxon>Viridiplantae</taxon>
        <taxon>Streptophyta</taxon>
        <taxon>Embryophyta</taxon>
        <taxon>Tracheophyta</taxon>
        <taxon>Spermatophyta</taxon>
        <taxon>Magnoliopsida</taxon>
        <taxon>eudicotyledons</taxon>
        <taxon>Gunneridae</taxon>
        <taxon>Pentapetalae</taxon>
        <taxon>rosids</taxon>
        <taxon>fabids</taxon>
        <taxon>Rosales</taxon>
        <taxon>Rosaceae</taxon>
        <taxon>Amygdaloideae</taxon>
        <taxon>Amygdaleae</taxon>
        <taxon>Prunus</taxon>
    </lineage>
</organism>
<dbReference type="Proteomes" id="UP001054821">
    <property type="component" value="Chromosome 1"/>
</dbReference>
<name>A0AAD4ZL82_PRUDU</name>